<dbReference type="PRINTS" id="PR02107">
    <property type="entry name" value="INOS145TPRIP"/>
</dbReference>
<evidence type="ECO:0000256" key="5">
    <source>
        <dbReference type="ARBA" id="ARBA00022989"/>
    </source>
</evidence>
<dbReference type="PANTHER" id="PTHR10656">
    <property type="entry name" value="CELL FATE DETERMINING PROTEIN MAB21-RELATED"/>
    <property type="match status" value="1"/>
</dbReference>
<evidence type="ECO:0000259" key="7">
    <source>
        <dbReference type="Pfam" id="PF20266"/>
    </source>
</evidence>
<dbReference type="InterPro" id="IPR046906">
    <property type="entry name" value="Mab-21_HhH/H2TH-like"/>
</dbReference>
<accession>A0A7K9HCP2</accession>
<sequence length="345" mass="38906">VKELMDDVIRFLQVRLSKGYWPELQQPIGVGAAFEGWSPNEDEPVYHLLVPLKPPRSYVFKLGLDSTGQIPAQESYIQVELECTCSKEEAGRECFVQHLTEELRRPPGLSDIVSLCTSSNLDVQKTASWFRGLLSLGWAAMPQSRQYGLKLLPSARSCMLQLTSVKGKTRGETFLVEIIFGVQKDNSDIFLSSEARDSVLSPSTMWRVSYAVAEGKTFKAIAARVPRGSFHLKCLQACTSILVGTSFSTHIMKTIVMHLLTTIPLSHWQDRDFVPRLQDIMWYLSSSLKEKRLNHFFIGNKNLPEEINLPAPFQSAKPCNLFHHLAQDPAAHGQALKEFEELLDR</sequence>
<dbReference type="InterPro" id="IPR026250">
    <property type="entry name" value="ITPRIP-like"/>
</dbReference>
<comment type="caution">
    <text evidence="8">The sequence shown here is derived from an EMBL/GenBank/DDBJ whole genome shotgun (WGS) entry which is preliminary data.</text>
</comment>
<evidence type="ECO:0000256" key="1">
    <source>
        <dbReference type="ARBA" id="ARBA00004479"/>
    </source>
</evidence>
<keyword evidence="9" id="KW-1185">Reference proteome</keyword>
<protein>
    <submittedName>
        <fullName evidence="8">IPIL1 protein</fullName>
    </submittedName>
</protein>
<dbReference type="Proteomes" id="UP000534107">
    <property type="component" value="Unassembled WGS sequence"/>
</dbReference>
<dbReference type="InterPro" id="IPR024810">
    <property type="entry name" value="MAB21L/cGLR"/>
</dbReference>
<dbReference type="OrthoDB" id="9034619at2759"/>
<organism evidence="8 9">
    <name type="scientific">Bucco capensis</name>
    <name type="common">collared puffbird</name>
    <dbReference type="NCBI Taxonomy" id="135168"/>
    <lineage>
        <taxon>Eukaryota</taxon>
        <taxon>Metazoa</taxon>
        <taxon>Chordata</taxon>
        <taxon>Craniata</taxon>
        <taxon>Vertebrata</taxon>
        <taxon>Euteleostomi</taxon>
        <taxon>Archelosauria</taxon>
        <taxon>Archosauria</taxon>
        <taxon>Dinosauria</taxon>
        <taxon>Saurischia</taxon>
        <taxon>Theropoda</taxon>
        <taxon>Coelurosauria</taxon>
        <taxon>Aves</taxon>
        <taxon>Neognathae</taxon>
        <taxon>Neoaves</taxon>
        <taxon>Telluraves</taxon>
        <taxon>Coraciimorphae</taxon>
        <taxon>Piciformes</taxon>
        <taxon>Bucconidae</taxon>
        <taxon>Bucco</taxon>
    </lineage>
</organism>
<comment type="subcellular location">
    <subcellularLocation>
        <location evidence="1">Membrane</location>
        <topology evidence="1">Single-pass type I membrane protein</topology>
    </subcellularLocation>
</comment>
<reference evidence="8 9" key="1">
    <citation type="submission" date="2019-09" db="EMBL/GenBank/DDBJ databases">
        <title>Bird 10,000 Genomes (B10K) Project - Family phase.</title>
        <authorList>
            <person name="Zhang G."/>
        </authorList>
    </citation>
    <scope>NUCLEOTIDE SEQUENCE [LARGE SCALE GENOMIC DNA]</scope>
    <source>
        <strain evidence="8">B10K-DU-001-16</strain>
        <tissue evidence="8">Muscle</tissue>
    </source>
</reference>
<dbReference type="AlphaFoldDB" id="A0A7K9HCP2"/>
<keyword evidence="5" id="KW-1133">Transmembrane helix</keyword>
<evidence type="ECO:0000256" key="6">
    <source>
        <dbReference type="ARBA" id="ARBA00023136"/>
    </source>
</evidence>
<name>A0A7K9HCP2_9PICI</name>
<keyword evidence="3" id="KW-0812">Transmembrane</keyword>
<evidence type="ECO:0000256" key="4">
    <source>
        <dbReference type="ARBA" id="ARBA00022729"/>
    </source>
</evidence>
<dbReference type="Gene3D" id="1.10.1410.40">
    <property type="match status" value="1"/>
</dbReference>
<dbReference type="Pfam" id="PF20266">
    <property type="entry name" value="Mab-21_C"/>
    <property type="match status" value="1"/>
</dbReference>
<dbReference type="EMBL" id="VWZO01003846">
    <property type="protein sequence ID" value="NXH11527.1"/>
    <property type="molecule type" value="Genomic_DNA"/>
</dbReference>
<keyword evidence="6" id="KW-0472">Membrane</keyword>
<feature type="domain" description="Mab-21-like HhH/H2TH-like" evidence="7">
    <location>
        <begin position="246"/>
        <end position="307"/>
    </location>
</feature>
<dbReference type="PANTHER" id="PTHR10656:SF40">
    <property type="entry name" value="INOSITOL 1,4,5-TRISPHOSPHATE RECEPTOR-INTERACTING PROTEIN-LIKE 1"/>
    <property type="match status" value="1"/>
</dbReference>
<evidence type="ECO:0000256" key="3">
    <source>
        <dbReference type="ARBA" id="ARBA00022692"/>
    </source>
</evidence>
<gene>
    <name evidence="8" type="primary">Itpripl1_0</name>
    <name evidence="8" type="ORF">BUCCAP_R14059</name>
</gene>
<feature type="non-terminal residue" evidence="8">
    <location>
        <position position="1"/>
    </location>
</feature>
<feature type="non-terminal residue" evidence="8">
    <location>
        <position position="345"/>
    </location>
</feature>
<dbReference type="GO" id="GO:0016020">
    <property type="term" value="C:membrane"/>
    <property type="evidence" value="ECO:0007669"/>
    <property type="project" value="UniProtKB-SubCell"/>
</dbReference>
<comment type="similarity">
    <text evidence="2">Belongs to the ITPRIP family.</text>
</comment>
<keyword evidence="4" id="KW-0732">Signal</keyword>
<evidence type="ECO:0000313" key="8">
    <source>
        <dbReference type="EMBL" id="NXH11527.1"/>
    </source>
</evidence>
<evidence type="ECO:0000256" key="2">
    <source>
        <dbReference type="ARBA" id="ARBA00005554"/>
    </source>
</evidence>
<proteinExistence type="inferred from homology"/>
<dbReference type="SMART" id="SM01265">
    <property type="entry name" value="Mab-21"/>
    <property type="match status" value="1"/>
</dbReference>
<evidence type="ECO:0000313" key="9">
    <source>
        <dbReference type="Proteomes" id="UP000534107"/>
    </source>
</evidence>